<dbReference type="EMBL" id="JABAYA010000227">
    <property type="protein sequence ID" value="KAF7721893.1"/>
    <property type="molecule type" value="Genomic_DNA"/>
</dbReference>
<gene>
    <name evidence="2" type="ORF">EC973_003961</name>
</gene>
<protein>
    <recommendedName>
        <fullName evidence="1">SAC domain-containing protein</fullName>
    </recommendedName>
</protein>
<dbReference type="PANTHER" id="PTHR45662:SF2">
    <property type="entry name" value="PHOSPHATIDYLINOSITOL-3-PHOSPHATASE SAC1"/>
    <property type="match status" value="1"/>
</dbReference>
<dbReference type="GO" id="GO:0046856">
    <property type="term" value="P:phosphatidylinositol dephosphorylation"/>
    <property type="evidence" value="ECO:0007669"/>
    <property type="project" value="TreeGrafter"/>
</dbReference>
<dbReference type="GO" id="GO:0043812">
    <property type="term" value="F:phosphatidylinositol-4-phosphate phosphatase activity"/>
    <property type="evidence" value="ECO:0007669"/>
    <property type="project" value="TreeGrafter"/>
</dbReference>
<dbReference type="InterPro" id="IPR002013">
    <property type="entry name" value="SAC_dom"/>
</dbReference>
<feature type="domain" description="SAC" evidence="1">
    <location>
        <begin position="143"/>
        <end position="484"/>
    </location>
</feature>
<accession>A0A8H7EQ75</accession>
<dbReference type="Proteomes" id="UP000605846">
    <property type="component" value="Unassembled WGS sequence"/>
</dbReference>
<dbReference type="AlphaFoldDB" id="A0A8H7EQ75"/>
<evidence type="ECO:0000313" key="3">
    <source>
        <dbReference type="Proteomes" id="UP000605846"/>
    </source>
</evidence>
<organism evidence="2 3">
    <name type="scientific">Apophysomyces ossiformis</name>
    <dbReference type="NCBI Taxonomy" id="679940"/>
    <lineage>
        <taxon>Eukaryota</taxon>
        <taxon>Fungi</taxon>
        <taxon>Fungi incertae sedis</taxon>
        <taxon>Mucoromycota</taxon>
        <taxon>Mucoromycotina</taxon>
        <taxon>Mucoromycetes</taxon>
        <taxon>Mucorales</taxon>
        <taxon>Mucorineae</taxon>
        <taxon>Mucoraceae</taxon>
        <taxon>Apophysomyces</taxon>
    </lineage>
</organism>
<comment type="caution">
    <text evidence="2">The sequence shown here is derived from an EMBL/GenBank/DDBJ whole genome shotgun (WGS) entry which is preliminary data.</text>
</comment>
<dbReference type="GO" id="GO:0005783">
    <property type="term" value="C:endoplasmic reticulum"/>
    <property type="evidence" value="ECO:0007669"/>
    <property type="project" value="TreeGrafter"/>
</dbReference>
<dbReference type="Pfam" id="PF02383">
    <property type="entry name" value="Syja_N"/>
    <property type="match status" value="1"/>
</dbReference>
<dbReference type="OrthoDB" id="405996at2759"/>
<proteinExistence type="predicted"/>
<dbReference type="PANTHER" id="PTHR45662">
    <property type="entry name" value="PHOSPHATIDYLINOSITIDE PHOSPHATASE SAC1"/>
    <property type="match status" value="1"/>
</dbReference>
<sequence length="604" mass="69691">MIFEQLQLRITDSVYVFTPIYEPAKEGMRPGMPESLTVDRNSGVLQLNGNSDIKFDGGDLMLGLCSAPPAQTKVLKELVVYGIMGFIKLQAEYMIIITGRQRIGALCGSDVFRATSFQILPVPSNLDMLSGHVEEEQIYIHLLEDHLKQNSFYFSYGYDLTLSVQQRASRRSSPNASWRKADERFFWNRFLSEKLIHSTTPEQDMSSFILPMIQGFVAITTARINKRTVMFGLISRRSKERAGTRYFSRGLDSDGHASNFVETEQILFFDKENTTMAKETQLSFVQTRGSVPGIWGQIPNTRYTPQLWTDHHGLDPSHVHFREQIRIYGPQILINLVNKKGYEQPVGELYARIVEALADPRLFYVHFDFHHECRKMKWHRVQLLLDQLEPELRKEGYCHYDETDSSMPQIHRTQDSVVRTNCMDCLDRTNVVQSSLARWVLNRQLRDVSILQSTEVIENDEEFMKHFMNVWADNADALSIAYSGTGALKTDYTRTGKRTHLGALNDLMNSLSRYVKNNYLDGSRQDGIRSSTLYVFVLSFCFAVTLSSWHYIQQHGTQFIDWPRLKPVMPHHPVVRWSQHRRSDSTILDEAEQGYELPTLKKIT</sequence>
<evidence type="ECO:0000259" key="1">
    <source>
        <dbReference type="PROSITE" id="PS50275"/>
    </source>
</evidence>
<name>A0A8H7EQ75_9FUNG</name>
<keyword evidence="3" id="KW-1185">Reference proteome</keyword>
<reference evidence="2" key="1">
    <citation type="submission" date="2020-01" db="EMBL/GenBank/DDBJ databases">
        <title>Genome Sequencing of Three Apophysomyces-Like Fungal Strains Confirms a Novel Fungal Genus in the Mucoromycota with divergent Burkholderia-like Endosymbiotic Bacteria.</title>
        <authorList>
            <person name="Stajich J.E."/>
            <person name="Macias A.M."/>
            <person name="Carter-House D."/>
            <person name="Lovett B."/>
            <person name="Kasson L.R."/>
            <person name="Berry K."/>
            <person name="Grigoriev I."/>
            <person name="Chang Y."/>
            <person name="Spatafora J."/>
            <person name="Kasson M.T."/>
        </authorList>
    </citation>
    <scope>NUCLEOTIDE SEQUENCE</scope>
    <source>
        <strain evidence="2">NRRL A-21654</strain>
    </source>
</reference>
<evidence type="ECO:0000313" key="2">
    <source>
        <dbReference type="EMBL" id="KAF7721893.1"/>
    </source>
</evidence>
<dbReference type="PROSITE" id="PS50275">
    <property type="entry name" value="SAC"/>
    <property type="match status" value="1"/>
</dbReference>